<feature type="domain" description="TRAF-type" evidence="10">
    <location>
        <begin position="176"/>
        <end position="238"/>
    </location>
</feature>
<feature type="coiled-coil region" evidence="8">
    <location>
        <begin position="261"/>
        <end position="349"/>
    </location>
</feature>
<dbReference type="InterPro" id="IPR008974">
    <property type="entry name" value="TRAF-like"/>
</dbReference>
<feature type="zinc finger region" description="TRAF-type" evidence="7">
    <location>
        <begin position="176"/>
        <end position="238"/>
    </location>
</feature>
<dbReference type="InterPro" id="IPR002083">
    <property type="entry name" value="MATH/TRAF_dom"/>
</dbReference>
<evidence type="ECO:0000313" key="12">
    <source>
        <dbReference type="Proteomes" id="UP001165289"/>
    </source>
</evidence>
<comment type="caution">
    <text evidence="11">The sequence shown here is derived from an EMBL/GenBank/DDBJ whole genome shotgun (WGS) entry which is preliminary data.</text>
</comment>
<evidence type="ECO:0000256" key="9">
    <source>
        <dbReference type="SAM" id="MobiDB-lite"/>
    </source>
</evidence>
<keyword evidence="11" id="KW-0675">Receptor</keyword>
<dbReference type="InterPro" id="IPR001293">
    <property type="entry name" value="Znf_TRAF"/>
</dbReference>
<feature type="domain" description="TRAF-type" evidence="10">
    <location>
        <begin position="112"/>
        <end position="164"/>
    </location>
</feature>
<comment type="subcellular location">
    <subcellularLocation>
        <location evidence="1">Cytoplasm</location>
    </subcellularLocation>
</comment>
<keyword evidence="6 7" id="KW-0862">Zinc</keyword>
<evidence type="ECO:0000313" key="11">
    <source>
        <dbReference type="EMBL" id="KAI6661674.1"/>
    </source>
</evidence>
<dbReference type="InterPro" id="IPR013083">
    <property type="entry name" value="Znf_RING/FYVE/PHD"/>
</dbReference>
<keyword evidence="2" id="KW-0963">Cytoplasm</keyword>
<feature type="region of interest" description="Disordered" evidence="9">
    <location>
        <begin position="427"/>
        <end position="447"/>
    </location>
</feature>
<keyword evidence="4" id="KW-0677">Repeat</keyword>
<keyword evidence="5 7" id="KW-0863">Zinc-finger</keyword>
<evidence type="ECO:0000256" key="5">
    <source>
        <dbReference type="ARBA" id="ARBA00022771"/>
    </source>
</evidence>
<protein>
    <submittedName>
        <fullName evidence="11">TNF receptor-associated factor 4-like</fullName>
    </submittedName>
</protein>
<sequence>MAEKITDSEGREGLVYMKTEDGSYRGWRVDLLVDNLSSKMELKLLVCAFCNGLLRDACLYEEEFRCGVCIPEGVAWQPVKMNREIVSDKMISCPLKKRGCEWSDTVTTAIHHLEECEFFPVLCPLGCVCLDGERKGKVMKLEKRRIPEHQRDSCPLRELVCEFCLNSVKACEMNPHLEDCEHFPVPCPNECVREGEEVTRQMMRRDVPVHLTDVCPLQKVECPYWVYGCREEMERREMDLHEREFIHIHFRLSMTDMKQKQIQTSQELDRATERISILENESESKTKELTTANTKIEILEKQITEKDSELKSIVEVLSGVTMSKRRLLKRQLERIITGVKQKIENKENTFSDPFYVGLYKCQGNVLWNSWNADIVGVSIYIMKGGYDDKLHWPIKYKYTLILLNHINSNNNYEYTNQVTKDIERCQGARGNYGSRSGSPDGNQREPKETDYMLCSRSHDPVISKITSASKKYTREASQTEYTPEQTPLQNSDSFVTLPEHNLDVDVDVTNTACYYISKNEGDFVTDRYQDNTTPIPIRQTHLHQRSVDSPITFSDHIAREWIGTSDNAKRVRN</sequence>
<keyword evidence="3 7" id="KW-0479">Metal-binding</keyword>
<reference evidence="11 12" key="1">
    <citation type="journal article" date="2023" name="BMC Biol.">
        <title>The compact genome of the sponge Oopsacas minuta (Hexactinellida) is lacking key metazoan core genes.</title>
        <authorList>
            <person name="Santini S."/>
            <person name="Schenkelaars Q."/>
            <person name="Jourda C."/>
            <person name="Duchesne M."/>
            <person name="Belahbib H."/>
            <person name="Rocher C."/>
            <person name="Selva M."/>
            <person name="Riesgo A."/>
            <person name="Vervoort M."/>
            <person name="Leys S.P."/>
            <person name="Kodjabachian L."/>
            <person name="Le Bivic A."/>
            <person name="Borchiellini C."/>
            <person name="Claverie J.M."/>
            <person name="Renard E."/>
        </authorList>
    </citation>
    <scope>NUCLEOTIDE SEQUENCE [LARGE SCALE GENOMIC DNA]</scope>
    <source>
        <strain evidence="11">SPO-2</strain>
    </source>
</reference>
<evidence type="ECO:0000256" key="2">
    <source>
        <dbReference type="ARBA" id="ARBA00022490"/>
    </source>
</evidence>
<evidence type="ECO:0000256" key="6">
    <source>
        <dbReference type="ARBA" id="ARBA00022833"/>
    </source>
</evidence>
<feature type="non-terminal residue" evidence="11">
    <location>
        <position position="573"/>
    </location>
</feature>
<dbReference type="Proteomes" id="UP001165289">
    <property type="component" value="Unassembled WGS sequence"/>
</dbReference>
<evidence type="ECO:0000256" key="4">
    <source>
        <dbReference type="ARBA" id="ARBA00022737"/>
    </source>
</evidence>
<dbReference type="SUPFAM" id="SSF49599">
    <property type="entry name" value="TRAF domain-like"/>
    <property type="match status" value="2"/>
</dbReference>
<dbReference type="PANTHER" id="PTHR10131:SF94">
    <property type="entry name" value="TNF RECEPTOR-ASSOCIATED FACTOR 4"/>
    <property type="match status" value="1"/>
</dbReference>
<evidence type="ECO:0000256" key="3">
    <source>
        <dbReference type="ARBA" id="ARBA00022723"/>
    </source>
</evidence>
<dbReference type="GO" id="GO:0008270">
    <property type="term" value="F:zinc ion binding"/>
    <property type="evidence" value="ECO:0007669"/>
    <property type="project" value="UniProtKB-KW"/>
</dbReference>
<name>A0AAV7KP75_9METZ</name>
<dbReference type="GO" id="GO:0005737">
    <property type="term" value="C:cytoplasm"/>
    <property type="evidence" value="ECO:0007669"/>
    <property type="project" value="UniProtKB-SubCell"/>
</dbReference>
<dbReference type="Gene3D" id="3.30.40.10">
    <property type="entry name" value="Zinc/RING finger domain, C3HC4 (zinc finger)"/>
    <property type="match status" value="2"/>
</dbReference>
<organism evidence="11 12">
    <name type="scientific">Oopsacas minuta</name>
    <dbReference type="NCBI Taxonomy" id="111878"/>
    <lineage>
        <taxon>Eukaryota</taxon>
        <taxon>Metazoa</taxon>
        <taxon>Porifera</taxon>
        <taxon>Hexactinellida</taxon>
        <taxon>Hexasterophora</taxon>
        <taxon>Lyssacinosida</taxon>
        <taxon>Leucopsacidae</taxon>
        <taxon>Oopsacas</taxon>
    </lineage>
</organism>
<evidence type="ECO:0000256" key="7">
    <source>
        <dbReference type="PROSITE-ProRule" id="PRU00207"/>
    </source>
</evidence>
<evidence type="ECO:0000259" key="10">
    <source>
        <dbReference type="PROSITE" id="PS50145"/>
    </source>
</evidence>
<gene>
    <name evidence="11" type="ORF">LOD99_9916</name>
</gene>
<dbReference type="Pfam" id="PF02176">
    <property type="entry name" value="zf-TRAF"/>
    <property type="match status" value="1"/>
</dbReference>
<accession>A0AAV7KP75</accession>
<dbReference type="Gene3D" id="2.60.210.10">
    <property type="entry name" value="Apoptosis, Tumor Necrosis Factor Receptor Associated Protein 2, Chain A"/>
    <property type="match status" value="1"/>
</dbReference>
<dbReference type="EMBL" id="JAKMXF010000010">
    <property type="protein sequence ID" value="KAI6661674.1"/>
    <property type="molecule type" value="Genomic_DNA"/>
</dbReference>
<dbReference type="Pfam" id="PF22486">
    <property type="entry name" value="MATH_2"/>
    <property type="match status" value="1"/>
</dbReference>
<proteinExistence type="predicted"/>
<evidence type="ECO:0000256" key="8">
    <source>
        <dbReference type="SAM" id="Coils"/>
    </source>
</evidence>
<dbReference type="PROSITE" id="PS50145">
    <property type="entry name" value="ZF_TRAF"/>
    <property type="match status" value="2"/>
</dbReference>
<feature type="zinc finger region" description="TRAF-type" evidence="7">
    <location>
        <begin position="112"/>
        <end position="164"/>
    </location>
</feature>
<evidence type="ECO:0000256" key="1">
    <source>
        <dbReference type="ARBA" id="ARBA00004496"/>
    </source>
</evidence>
<keyword evidence="8" id="KW-0175">Coiled coil</keyword>
<keyword evidence="12" id="KW-1185">Reference proteome</keyword>
<dbReference type="AlphaFoldDB" id="A0AAV7KP75"/>
<dbReference type="PANTHER" id="PTHR10131">
    <property type="entry name" value="TNF RECEPTOR ASSOCIATED FACTOR"/>
    <property type="match status" value="1"/>
</dbReference>